<name>A0A8C5C6B6_GADMO</name>
<evidence type="ECO:0000313" key="1">
    <source>
        <dbReference type="Ensembl" id="ENSGMOP00000057103.1"/>
    </source>
</evidence>
<evidence type="ECO:0008006" key="3">
    <source>
        <dbReference type="Google" id="ProtNLM"/>
    </source>
</evidence>
<protein>
    <recommendedName>
        <fullName evidence="3">Transposase Tc1-like domain-containing protein</fullName>
    </recommendedName>
</protein>
<dbReference type="Proteomes" id="UP000694546">
    <property type="component" value="Chromosome 13"/>
</dbReference>
<keyword evidence="2" id="KW-1185">Reference proteome</keyword>
<dbReference type="AlphaFoldDB" id="A0A8C5C6B6"/>
<proteinExistence type="predicted"/>
<sequence>TITIHIHDFPFTLSKLKAKFHITGDVEDRPRSGNPKKTTSQEDRFITLSALRCCRLPSTGLQSRFAGRYGRRLSAQTIRNRLHTANLRSHRSARSPAMISLPRQAHLRWNVMFSDESRFCLLQFDRRVKVRRRRGERHADYCTDRITYFGGGSVMVWDGISLTGKTRLVIIGGNLNGSQIPGICAGHWSWR</sequence>
<reference evidence="1" key="2">
    <citation type="submission" date="2025-09" db="UniProtKB">
        <authorList>
            <consortium name="Ensembl"/>
        </authorList>
    </citation>
    <scope>IDENTIFICATION</scope>
</reference>
<reference evidence="1" key="1">
    <citation type="submission" date="2025-08" db="UniProtKB">
        <authorList>
            <consortium name="Ensembl"/>
        </authorList>
    </citation>
    <scope>IDENTIFICATION</scope>
</reference>
<dbReference type="InterPro" id="IPR036397">
    <property type="entry name" value="RNaseH_sf"/>
</dbReference>
<dbReference type="GeneTree" id="ENSGT00940000177764"/>
<accession>A0A8C5C6B6</accession>
<evidence type="ECO:0000313" key="2">
    <source>
        <dbReference type="Proteomes" id="UP000694546"/>
    </source>
</evidence>
<dbReference type="Ensembl" id="ENSGMOT00000073188.1">
    <property type="protein sequence ID" value="ENSGMOP00000057103.1"/>
    <property type="gene ID" value="ENSGMOG00000029971.1"/>
</dbReference>
<dbReference type="GO" id="GO:0003676">
    <property type="term" value="F:nucleic acid binding"/>
    <property type="evidence" value="ECO:0007669"/>
    <property type="project" value="InterPro"/>
</dbReference>
<dbReference type="OMA" id="RNDAHQH"/>
<organism evidence="1 2">
    <name type="scientific">Gadus morhua</name>
    <name type="common">Atlantic cod</name>
    <dbReference type="NCBI Taxonomy" id="8049"/>
    <lineage>
        <taxon>Eukaryota</taxon>
        <taxon>Metazoa</taxon>
        <taxon>Chordata</taxon>
        <taxon>Craniata</taxon>
        <taxon>Vertebrata</taxon>
        <taxon>Euteleostomi</taxon>
        <taxon>Actinopterygii</taxon>
        <taxon>Neopterygii</taxon>
        <taxon>Teleostei</taxon>
        <taxon>Neoteleostei</taxon>
        <taxon>Acanthomorphata</taxon>
        <taxon>Zeiogadaria</taxon>
        <taxon>Gadariae</taxon>
        <taxon>Gadiformes</taxon>
        <taxon>Gadoidei</taxon>
        <taxon>Gadidae</taxon>
        <taxon>Gadus</taxon>
    </lineage>
</organism>
<dbReference type="Gene3D" id="3.30.420.10">
    <property type="entry name" value="Ribonuclease H-like superfamily/Ribonuclease H"/>
    <property type="match status" value="1"/>
</dbReference>